<protein>
    <recommendedName>
        <fullName evidence="2">DNA-directed RNA polymerase subunit G</fullName>
    </recommendedName>
</protein>
<reference evidence="1" key="1">
    <citation type="journal article" date="2020" name="mSystems">
        <title>Genome- and Community-Level Interaction Insights into Carbon Utilization and Element Cycling Functions of Hydrothermarchaeota in Hydrothermal Sediment.</title>
        <authorList>
            <person name="Zhou Z."/>
            <person name="Liu Y."/>
            <person name="Xu W."/>
            <person name="Pan J."/>
            <person name="Luo Z.H."/>
            <person name="Li M."/>
        </authorList>
    </citation>
    <scope>NUCLEOTIDE SEQUENCE [LARGE SCALE GENOMIC DNA]</scope>
    <source>
        <strain evidence="1">SpSt-1116</strain>
    </source>
</reference>
<gene>
    <name evidence="1" type="ORF">ENM78_05315</name>
</gene>
<dbReference type="Pfam" id="PF16992">
    <property type="entry name" value="RNA_pol_RpbG"/>
    <property type="match status" value="1"/>
</dbReference>
<dbReference type="AlphaFoldDB" id="A0A7J3ZLD4"/>
<proteinExistence type="predicted"/>
<sequence length="121" mass="13923">MHTIKLVVDGIEKSILPKVYRLNCHGESLKSAIIEYHEDLELEYSKGERLTLEIATSKPKGFSEKDYCGKAFLFSIKEKEKDKSTVYLFSVGGFIIRLETTQKMEGLQVAEEYYFCLKKEA</sequence>
<evidence type="ECO:0000313" key="1">
    <source>
        <dbReference type="EMBL" id="HHQ80848.1"/>
    </source>
</evidence>
<name>A0A7J3ZLD4_9CREN</name>
<dbReference type="InterPro" id="IPR031555">
    <property type="entry name" value="RNA_pol_Rpo8"/>
</dbReference>
<evidence type="ECO:0008006" key="2">
    <source>
        <dbReference type="Google" id="ProtNLM"/>
    </source>
</evidence>
<dbReference type="InterPro" id="IPR012340">
    <property type="entry name" value="NA-bd_OB-fold"/>
</dbReference>
<comment type="caution">
    <text evidence="1">The sequence shown here is derived from an EMBL/GenBank/DDBJ whole genome shotgun (WGS) entry which is preliminary data.</text>
</comment>
<accession>A0A7J3ZLD4</accession>
<organism evidence="1">
    <name type="scientific">Fervidicoccus fontis</name>
    <dbReference type="NCBI Taxonomy" id="683846"/>
    <lineage>
        <taxon>Archaea</taxon>
        <taxon>Thermoproteota</taxon>
        <taxon>Thermoprotei</taxon>
        <taxon>Fervidicoccales</taxon>
        <taxon>Fervidicoccaceae</taxon>
        <taxon>Fervidicoccus</taxon>
    </lineage>
</organism>
<dbReference type="Gene3D" id="2.40.50.140">
    <property type="entry name" value="Nucleic acid-binding proteins"/>
    <property type="match status" value="1"/>
</dbReference>
<dbReference type="EMBL" id="DRZC01000076">
    <property type="protein sequence ID" value="HHQ80848.1"/>
    <property type="molecule type" value="Genomic_DNA"/>
</dbReference>